<keyword evidence="4" id="KW-1185">Reference proteome</keyword>
<feature type="chain" id="PRO_5043689526" evidence="1">
    <location>
        <begin position="27"/>
        <end position="707"/>
    </location>
</feature>
<evidence type="ECO:0000313" key="4">
    <source>
        <dbReference type="Proteomes" id="UP001431776"/>
    </source>
</evidence>
<dbReference type="AlphaFoldDB" id="A0AAW6TZB3"/>
<proteinExistence type="predicted"/>
<feature type="domain" description="DUF5060" evidence="2">
    <location>
        <begin position="40"/>
        <end position="127"/>
    </location>
</feature>
<dbReference type="SUPFAM" id="SSF51445">
    <property type="entry name" value="(Trans)glycosidases"/>
    <property type="match status" value="1"/>
</dbReference>
<dbReference type="Proteomes" id="UP001431776">
    <property type="component" value="Unassembled WGS sequence"/>
</dbReference>
<gene>
    <name evidence="3" type="ORF">QJ522_17565</name>
</gene>
<dbReference type="EMBL" id="JASCXX010000025">
    <property type="protein sequence ID" value="MDI6450872.1"/>
    <property type="molecule type" value="Genomic_DNA"/>
</dbReference>
<organism evidence="3 4">
    <name type="scientific">Anaerobaca lacustris</name>
    <dbReference type="NCBI Taxonomy" id="3044600"/>
    <lineage>
        <taxon>Bacteria</taxon>
        <taxon>Pseudomonadati</taxon>
        <taxon>Planctomycetota</taxon>
        <taxon>Phycisphaerae</taxon>
        <taxon>Sedimentisphaerales</taxon>
        <taxon>Anaerobacaceae</taxon>
        <taxon>Anaerobaca</taxon>
    </lineage>
</organism>
<accession>A0AAW6TZB3</accession>
<dbReference type="RefSeq" id="WP_349246281.1">
    <property type="nucleotide sequence ID" value="NZ_JASCXX010000025.1"/>
</dbReference>
<dbReference type="Gene3D" id="2.60.40.10">
    <property type="entry name" value="Immunoglobulins"/>
    <property type="match status" value="1"/>
</dbReference>
<dbReference type="Pfam" id="PF16586">
    <property type="entry name" value="DUF5060"/>
    <property type="match status" value="1"/>
</dbReference>
<reference evidence="3" key="1">
    <citation type="submission" date="2023-05" db="EMBL/GenBank/DDBJ databases">
        <title>Anaerotaeda fermentans gen. nov., sp. nov., a novel anaerobic planctomycete of the new family within the order Sedimentisphaerales isolated from Taman Peninsula, Russia.</title>
        <authorList>
            <person name="Khomyakova M.A."/>
            <person name="Merkel A.Y."/>
            <person name="Slobodkin A.I."/>
        </authorList>
    </citation>
    <scope>NUCLEOTIDE SEQUENCE</scope>
    <source>
        <strain evidence="3">M17dextr</strain>
    </source>
</reference>
<dbReference type="InterPro" id="IPR013783">
    <property type="entry name" value="Ig-like_fold"/>
</dbReference>
<keyword evidence="1" id="KW-0732">Signal</keyword>
<sequence>MRHRTISVRTLVGVLFFGGWLTSLHAAPAPVAIGPHPAQVGRYEKLELTLTPQRTYDNPFDPCEVAIDLMIECPSGKSVVLPAFFGQDYERRDFPGDGKTVAWHYPVGRGTWKARFAPTETGTFAVRARLQDHSGQSLSEAIRIECVPSQNRGFLRVGRRDPRFLEFTQGEPFFAIGQNLAFIGDGQYVNVPRAEAIFAELARNGANFVRIWTCCEDWAVAIEARKSAWTRSWNRQSPIMPLPDGEGRCVAIKGADGTSIEVSPSHRVALRPSTSYTLRGRFKTDGATGLHVQVGSHRWYAPAKASAWEAFEKEFTTGESEYWLGRTTIALSGDGAAWLAELSLRETAGSTELLWEADTNRPVRGFYNPLDCFMLDQIVQAAERNGIYLMLCVLTRDLYMGALSDPNSAAYDQAIADAKNFMRYAVARWAYSTSVAAWEYFNEIDPGKPTARFYEELARYLDEIDIYRHLRTTSTWHPSARDCRLAALDVAQSHHYLRPGQSDFKDEVGAILAKAAFLREHAPQKLALLSEFGLATDKWGLSDHMKQDAEGVHFHNALWASAFSGLSGTAMFWWWELLDQQNAYRHYRPLAAYLSDVSFAGLTAATATTSNARLRVLGYQGSDRAYLWLSHQDAAWWNLVVAGQQPQEIAAATLEIEGLAPGEYAVQWWDTRQGLCVETQRVRCEQGRLSAPLPAVHSDVACKIARL</sequence>
<comment type="caution">
    <text evidence="3">The sequence shown here is derived from an EMBL/GenBank/DDBJ whole genome shotgun (WGS) entry which is preliminary data.</text>
</comment>
<dbReference type="InterPro" id="IPR017853">
    <property type="entry name" value="GH"/>
</dbReference>
<evidence type="ECO:0000313" key="3">
    <source>
        <dbReference type="EMBL" id="MDI6450872.1"/>
    </source>
</evidence>
<name>A0AAW6TZB3_9BACT</name>
<evidence type="ECO:0000259" key="2">
    <source>
        <dbReference type="Pfam" id="PF16586"/>
    </source>
</evidence>
<evidence type="ECO:0000256" key="1">
    <source>
        <dbReference type="SAM" id="SignalP"/>
    </source>
</evidence>
<feature type="signal peptide" evidence="1">
    <location>
        <begin position="1"/>
        <end position="26"/>
    </location>
</feature>
<dbReference type="Gene3D" id="3.20.20.80">
    <property type="entry name" value="Glycosidases"/>
    <property type="match status" value="2"/>
</dbReference>
<protein>
    <submittedName>
        <fullName evidence="3">DUF5060 domain-containing protein</fullName>
    </submittedName>
</protein>
<dbReference type="InterPro" id="IPR032260">
    <property type="entry name" value="DUF5060"/>
</dbReference>